<dbReference type="Gene3D" id="3.30.160.70">
    <property type="entry name" value="Methylated DNA-protein cysteine methyltransferase domain"/>
    <property type="match status" value="1"/>
</dbReference>
<comment type="similarity">
    <text evidence="2">Belongs to the MGMT family.</text>
</comment>
<dbReference type="SUPFAM" id="SSF46767">
    <property type="entry name" value="Methylated DNA-protein cysteine methyltransferase, C-terminal domain"/>
    <property type="match status" value="1"/>
</dbReference>
<evidence type="ECO:0000313" key="10">
    <source>
        <dbReference type="EMBL" id="GEP61022.1"/>
    </source>
</evidence>
<keyword evidence="6" id="KW-0227">DNA damage</keyword>
<dbReference type="InterPro" id="IPR036631">
    <property type="entry name" value="MGMT_N_sf"/>
</dbReference>
<keyword evidence="11" id="KW-1185">Reference proteome</keyword>
<evidence type="ECO:0000256" key="6">
    <source>
        <dbReference type="ARBA" id="ARBA00022763"/>
    </source>
</evidence>
<evidence type="ECO:0000259" key="9">
    <source>
        <dbReference type="Pfam" id="PF01035"/>
    </source>
</evidence>
<organism evidence="10 11">
    <name type="scientific">Reyranella soli</name>
    <dbReference type="NCBI Taxonomy" id="1230389"/>
    <lineage>
        <taxon>Bacteria</taxon>
        <taxon>Pseudomonadati</taxon>
        <taxon>Pseudomonadota</taxon>
        <taxon>Alphaproteobacteria</taxon>
        <taxon>Hyphomicrobiales</taxon>
        <taxon>Reyranellaceae</taxon>
        <taxon>Reyranella</taxon>
    </lineage>
</organism>
<gene>
    <name evidence="10" type="ORF">RSO01_81880</name>
</gene>
<dbReference type="InterPro" id="IPR014048">
    <property type="entry name" value="MethylDNA_cys_MeTrfase_DNA-bd"/>
</dbReference>
<evidence type="ECO:0000256" key="4">
    <source>
        <dbReference type="ARBA" id="ARBA00022603"/>
    </source>
</evidence>
<dbReference type="GO" id="GO:0003908">
    <property type="term" value="F:methylated-DNA-[protein]-cysteine S-methyltransferase activity"/>
    <property type="evidence" value="ECO:0007669"/>
    <property type="project" value="UniProtKB-EC"/>
</dbReference>
<dbReference type="EC" id="2.1.1.63" evidence="3"/>
<evidence type="ECO:0000313" key="11">
    <source>
        <dbReference type="Proteomes" id="UP000321058"/>
    </source>
</evidence>
<evidence type="ECO:0000256" key="2">
    <source>
        <dbReference type="ARBA" id="ARBA00008711"/>
    </source>
</evidence>
<comment type="catalytic activity">
    <reaction evidence="1">
        <text>a 4-O-methyl-thymidine in DNA + L-cysteinyl-[protein] = a thymidine in DNA + S-methyl-L-cysteinyl-[protein]</text>
        <dbReference type="Rhea" id="RHEA:53428"/>
        <dbReference type="Rhea" id="RHEA-COMP:10131"/>
        <dbReference type="Rhea" id="RHEA-COMP:10132"/>
        <dbReference type="Rhea" id="RHEA-COMP:13555"/>
        <dbReference type="Rhea" id="RHEA-COMP:13556"/>
        <dbReference type="ChEBI" id="CHEBI:29950"/>
        <dbReference type="ChEBI" id="CHEBI:82612"/>
        <dbReference type="ChEBI" id="CHEBI:137386"/>
        <dbReference type="ChEBI" id="CHEBI:137387"/>
        <dbReference type="EC" id="2.1.1.63"/>
    </reaction>
</comment>
<dbReference type="GO" id="GO:0032259">
    <property type="term" value="P:methylation"/>
    <property type="evidence" value="ECO:0007669"/>
    <property type="project" value="UniProtKB-KW"/>
</dbReference>
<comment type="caution">
    <text evidence="10">The sequence shown here is derived from an EMBL/GenBank/DDBJ whole genome shotgun (WGS) entry which is preliminary data.</text>
</comment>
<dbReference type="InterPro" id="IPR036388">
    <property type="entry name" value="WH-like_DNA-bd_sf"/>
</dbReference>
<dbReference type="OrthoDB" id="9802228at2"/>
<feature type="domain" description="Methylated-DNA-[protein]-cysteine S-methyltransferase DNA binding" evidence="9">
    <location>
        <begin position="83"/>
        <end position="162"/>
    </location>
</feature>
<dbReference type="Pfam" id="PF01035">
    <property type="entry name" value="DNA_binding_1"/>
    <property type="match status" value="1"/>
</dbReference>
<evidence type="ECO:0000256" key="3">
    <source>
        <dbReference type="ARBA" id="ARBA00011918"/>
    </source>
</evidence>
<proteinExistence type="inferred from homology"/>
<dbReference type="SUPFAM" id="SSF53155">
    <property type="entry name" value="Methylated DNA-protein cysteine methyltransferase domain"/>
    <property type="match status" value="1"/>
</dbReference>
<evidence type="ECO:0000256" key="5">
    <source>
        <dbReference type="ARBA" id="ARBA00022679"/>
    </source>
</evidence>
<dbReference type="PANTHER" id="PTHR10815">
    <property type="entry name" value="METHYLATED-DNA--PROTEIN-CYSTEINE METHYLTRANSFERASE"/>
    <property type="match status" value="1"/>
</dbReference>
<accession>A0A512NQ18</accession>
<dbReference type="FunFam" id="1.10.10.10:FF:000214">
    <property type="entry name" value="Methylated-DNA--protein-cysteine methyltransferase"/>
    <property type="match status" value="1"/>
</dbReference>
<protein>
    <recommendedName>
        <fullName evidence="3">methylated-DNA--[protein]-cysteine S-methyltransferase</fullName>
        <ecNumber evidence="3">2.1.1.63</ecNumber>
    </recommendedName>
</protein>
<evidence type="ECO:0000256" key="7">
    <source>
        <dbReference type="ARBA" id="ARBA00023204"/>
    </source>
</evidence>
<keyword evidence="4" id="KW-0489">Methyltransferase</keyword>
<dbReference type="EMBL" id="BKAJ01000196">
    <property type="protein sequence ID" value="GEP61022.1"/>
    <property type="molecule type" value="Genomic_DNA"/>
</dbReference>
<evidence type="ECO:0000256" key="8">
    <source>
        <dbReference type="ARBA" id="ARBA00049348"/>
    </source>
</evidence>
<evidence type="ECO:0000256" key="1">
    <source>
        <dbReference type="ARBA" id="ARBA00001286"/>
    </source>
</evidence>
<name>A0A512NQ18_9HYPH</name>
<dbReference type="AlphaFoldDB" id="A0A512NQ18"/>
<dbReference type="Proteomes" id="UP000321058">
    <property type="component" value="Unassembled WGS sequence"/>
</dbReference>
<dbReference type="PROSITE" id="PS00374">
    <property type="entry name" value="MGMT"/>
    <property type="match status" value="1"/>
</dbReference>
<dbReference type="CDD" id="cd06445">
    <property type="entry name" value="ATase"/>
    <property type="match status" value="1"/>
</dbReference>
<dbReference type="GO" id="GO:0006281">
    <property type="term" value="P:DNA repair"/>
    <property type="evidence" value="ECO:0007669"/>
    <property type="project" value="UniProtKB-KW"/>
</dbReference>
<dbReference type="InterPro" id="IPR001497">
    <property type="entry name" value="MethylDNA_cys_MeTrfase_AS"/>
</dbReference>
<comment type="catalytic activity">
    <reaction evidence="8">
        <text>a 6-O-methyl-2'-deoxyguanosine in DNA + L-cysteinyl-[protein] = S-methyl-L-cysteinyl-[protein] + a 2'-deoxyguanosine in DNA</text>
        <dbReference type="Rhea" id="RHEA:24000"/>
        <dbReference type="Rhea" id="RHEA-COMP:10131"/>
        <dbReference type="Rhea" id="RHEA-COMP:10132"/>
        <dbReference type="Rhea" id="RHEA-COMP:11367"/>
        <dbReference type="Rhea" id="RHEA-COMP:11368"/>
        <dbReference type="ChEBI" id="CHEBI:29950"/>
        <dbReference type="ChEBI" id="CHEBI:82612"/>
        <dbReference type="ChEBI" id="CHEBI:85445"/>
        <dbReference type="ChEBI" id="CHEBI:85448"/>
        <dbReference type="EC" id="2.1.1.63"/>
    </reaction>
</comment>
<keyword evidence="5" id="KW-0808">Transferase</keyword>
<reference evidence="10 11" key="1">
    <citation type="submission" date="2019-07" db="EMBL/GenBank/DDBJ databases">
        <title>Whole genome shotgun sequence of Reyranella soli NBRC 108950.</title>
        <authorList>
            <person name="Hosoyama A."/>
            <person name="Uohara A."/>
            <person name="Ohji S."/>
            <person name="Ichikawa N."/>
        </authorList>
    </citation>
    <scope>NUCLEOTIDE SEQUENCE [LARGE SCALE GENOMIC DNA]</scope>
    <source>
        <strain evidence="10 11">NBRC 108950</strain>
    </source>
</reference>
<dbReference type="Gene3D" id="1.10.10.10">
    <property type="entry name" value="Winged helix-like DNA-binding domain superfamily/Winged helix DNA-binding domain"/>
    <property type="match status" value="1"/>
</dbReference>
<dbReference type="PANTHER" id="PTHR10815:SF14">
    <property type="entry name" value="BIFUNCTIONAL TRANSCRIPTIONAL ACTIVATOR_DNA REPAIR ENZYME ADA"/>
    <property type="match status" value="1"/>
</dbReference>
<keyword evidence="7" id="KW-0234">DNA repair</keyword>
<dbReference type="NCBIfam" id="TIGR00589">
    <property type="entry name" value="ogt"/>
    <property type="match status" value="1"/>
</dbReference>
<dbReference type="InterPro" id="IPR036217">
    <property type="entry name" value="MethylDNA_cys_MeTrfase_DNAb"/>
</dbReference>
<sequence>MTMNTIRYAFGDSSLGPFVAALSPRGLACVAFDAGLAELEARFPDADLVEDQAALAETIGKLSVLIDHPENDAALTLDLQGSDFECRVWNALRDVPAGTTTTYGEIAAQLGVPRQAREVGEACAANRLAVVVPCHRVVKKDGSISGYRWGVRRKRKLLEREHSARLLQPAAVPPHGMAAS</sequence>